<feature type="region of interest" description="Disordered" evidence="11">
    <location>
        <begin position="110"/>
        <end position="129"/>
    </location>
</feature>
<dbReference type="InterPro" id="IPR036734">
    <property type="entry name" value="Neur_chan_lig-bd_sf"/>
</dbReference>
<evidence type="ECO:0000313" key="15">
    <source>
        <dbReference type="Proteomes" id="UP000095287"/>
    </source>
</evidence>
<evidence type="ECO:0000313" key="16">
    <source>
        <dbReference type="WBParaSite" id="L893_g25777.t1"/>
    </source>
</evidence>
<evidence type="ECO:0000256" key="12">
    <source>
        <dbReference type="SAM" id="Phobius"/>
    </source>
</evidence>
<keyword evidence="8" id="KW-0406">Ion transport</keyword>
<evidence type="ECO:0000256" key="8">
    <source>
        <dbReference type="ARBA" id="ARBA00023065"/>
    </source>
</evidence>
<keyword evidence="5 12" id="KW-0812">Transmembrane</keyword>
<proteinExistence type="predicted"/>
<dbReference type="SUPFAM" id="SSF90112">
    <property type="entry name" value="Neurotransmitter-gated ion-channel transmembrane pore"/>
    <property type="match status" value="1"/>
</dbReference>
<dbReference type="PANTHER" id="PTHR18945">
    <property type="entry name" value="NEUROTRANSMITTER GATED ION CHANNEL"/>
    <property type="match status" value="1"/>
</dbReference>
<protein>
    <submittedName>
        <fullName evidence="16">Neur_chan_LBD domain-containing protein</fullName>
    </submittedName>
</protein>
<accession>A0A1I7ZEZ5</accession>
<dbReference type="PROSITE" id="PS00236">
    <property type="entry name" value="NEUROTR_ION_CHANNEL"/>
    <property type="match status" value="1"/>
</dbReference>
<comment type="subcellular location">
    <subcellularLocation>
        <location evidence="2">Cell membrane</location>
    </subcellularLocation>
    <subcellularLocation>
        <location evidence="1">Membrane</location>
        <topology evidence="1">Multi-pass membrane protein</topology>
    </subcellularLocation>
</comment>
<dbReference type="InterPro" id="IPR006201">
    <property type="entry name" value="Neur_channel"/>
</dbReference>
<feature type="region of interest" description="Disordered" evidence="11">
    <location>
        <begin position="482"/>
        <end position="513"/>
    </location>
</feature>
<dbReference type="GO" id="GO:0005230">
    <property type="term" value="F:extracellular ligand-gated monoatomic ion channel activity"/>
    <property type="evidence" value="ECO:0007669"/>
    <property type="project" value="InterPro"/>
</dbReference>
<feature type="transmembrane region" description="Helical" evidence="12">
    <location>
        <begin position="611"/>
        <end position="629"/>
    </location>
</feature>
<organism evidence="15 16">
    <name type="scientific">Steinernema glaseri</name>
    <dbReference type="NCBI Taxonomy" id="37863"/>
    <lineage>
        <taxon>Eukaryota</taxon>
        <taxon>Metazoa</taxon>
        <taxon>Ecdysozoa</taxon>
        <taxon>Nematoda</taxon>
        <taxon>Chromadorea</taxon>
        <taxon>Rhabditida</taxon>
        <taxon>Tylenchina</taxon>
        <taxon>Panagrolaimomorpha</taxon>
        <taxon>Strongyloidoidea</taxon>
        <taxon>Steinernematidae</taxon>
        <taxon>Steinernema</taxon>
    </lineage>
</organism>
<dbReference type="WBParaSite" id="L893_g25777.t1">
    <property type="protein sequence ID" value="L893_g25777.t1"/>
    <property type="gene ID" value="L893_g25777"/>
</dbReference>
<feature type="transmembrane region" description="Helical" evidence="12">
    <location>
        <begin position="379"/>
        <end position="402"/>
    </location>
</feature>
<evidence type="ECO:0000256" key="2">
    <source>
        <dbReference type="ARBA" id="ARBA00004236"/>
    </source>
</evidence>
<keyword evidence="4" id="KW-1003">Cell membrane</keyword>
<keyword evidence="15" id="KW-1185">Reference proteome</keyword>
<dbReference type="SUPFAM" id="SSF63712">
    <property type="entry name" value="Nicotinic receptor ligand binding domain-like"/>
    <property type="match status" value="1"/>
</dbReference>
<dbReference type="Gene3D" id="6.10.250.2810">
    <property type="match status" value="1"/>
</dbReference>
<evidence type="ECO:0000256" key="3">
    <source>
        <dbReference type="ARBA" id="ARBA00022448"/>
    </source>
</evidence>
<dbReference type="Pfam" id="PF02932">
    <property type="entry name" value="Neur_chan_memb"/>
    <property type="match status" value="1"/>
</dbReference>
<keyword evidence="10" id="KW-0407">Ion channel</keyword>
<name>A0A1I7ZEZ5_9BILA</name>
<evidence type="ECO:0000256" key="6">
    <source>
        <dbReference type="ARBA" id="ARBA00022729"/>
    </source>
</evidence>
<dbReference type="AlphaFoldDB" id="A0A1I7ZEZ5"/>
<evidence type="ECO:0000256" key="1">
    <source>
        <dbReference type="ARBA" id="ARBA00004141"/>
    </source>
</evidence>
<feature type="domain" description="Neurotransmitter-gated ion-channel ligand-binding" evidence="13">
    <location>
        <begin position="188"/>
        <end position="246"/>
    </location>
</feature>
<keyword evidence="9 12" id="KW-0472">Membrane</keyword>
<reference evidence="16" key="1">
    <citation type="submission" date="2016-11" db="UniProtKB">
        <authorList>
            <consortium name="WormBaseParasite"/>
        </authorList>
    </citation>
    <scope>IDENTIFICATION</scope>
</reference>
<evidence type="ECO:0000256" key="11">
    <source>
        <dbReference type="SAM" id="MobiDB-lite"/>
    </source>
</evidence>
<dbReference type="Gene3D" id="2.70.170.10">
    <property type="entry name" value="Neurotransmitter-gated ion-channel ligand-binding domain"/>
    <property type="match status" value="1"/>
</dbReference>
<evidence type="ECO:0000256" key="5">
    <source>
        <dbReference type="ARBA" id="ARBA00022692"/>
    </source>
</evidence>
<evidence type="ECO:0000256" key="9">
    <source>
        <dbReference type="ARBA" id="ARBA00023136"/>
    </source>
</evidence>
<dbReference type="Gene3D" id="1.20.58.390">
    <property type="entry name" value="Neurotransmitter-gated ion-channel transmembrane domain"/>
    <property type="match status" value="1"/>
</dbReference>
<dbReference type="InterPro" id="IPR006028">
    <property type="entry name" value="GABAA/Glycine_rcpt"/>
</dbReference>
<evidence type="ECO:0000256" key="10">
    <source>
        <dbReference type="ARBA" id="ARBA00023303"/>
    </source>
</evidence>
<dbReference type="InterPro" id="IPR038050">
    <property type="entry name" value="Neuro_actylchol_rec"/>
</dbReference>
<feature type="domain" description="Neurotransmitter-gated ion-channel transmembrane" evidence="14">
    <location>
        <begin position="364"/>
        <end position="627"/>
    </location>
</feature>
<dbReference type="PRINTS" id="PR00253">
    <property type="entry name" value="GABAARECEPTR"/>
</dbReference>
<dbReference type="Pfam" id="PF02931">
    <property type="entry name" value="Neur_chan_LBD"/>
    <property type="match status" value="1"/>
</dbReference>
<dbReference type="InterPro" id="IPR018000">
    <property type="entry name" value="Neurotransmitter_ion_chnl_CS"/>
</dbReference>
<evidence type="ECO:0000256" key="7">
    <source>
        <dbReference type="ARBA" id="ARBA00022989"/>
    </source>
</evidence>
<dbReference type="GO" id="GO:0005886">
    <property type="term" value="C:plasma membrane"/>
    <property type="evidence" value="ECO:0007669"/>
    <property type="project" value="UniProtKB-SubCell"/>
</dbReference>
<keyword evidence="3" id="KW-0813">Transport</keyword>
<evidence type="ECO:0000259" key="13">
    <source>
        <dbReference type="Pfam" id="PF02931"/>
    </source>
</evidence>
<dbReference type="InterPro" id="IPR036719">
    <property type="entry name" value="Neuro-gated_channel_TM_sf"/>
</dbReference>
<evidence type="ECO:0000256" key="4">
    <source>
        <dbReference type="ARBA" id="ARBA00022475"/>
    </source>
</evidence>
<evidence type="ECO:0000259" key="14">
    <source>
        <dbReference type="Pfam" id="PF02932"/>
    </source>
</evidence>
<dbReference type="GO" id="GO:0004888">
    <property type="term" value="F:transmembrane signaling receptor activity"/>
    <property type="evidence" value="ECO:0007669"/>
    <property type="project" value="InterPro"/>
</dbReference>
<keyword evidence="7 12" id="KW-1133">Transmembrane helix</keyword>
<dbReference type="InterPro" id="IPR006202">
    <property type="entry name" value="Neur_chan_lig-bd"/>
</dbReference>
<keyword evidence="6" id="KW-0732">Signal</keyword>
<dbReference type="InterPro" id="IPR006029">
    <property type="entry name" value="Neurotrans-gated_channel_TM"/>
</dbReference>
<dbReference type="Proteomes" id="UP000095287">
    <property type="component" value="Unplaced"/>
</dbReference>
<sequence>MFKETWIYITSLIFRAKSASNTQQKAIYQPRSSGLDCGIRGAEEGAIGPTTTSDSSRNWFQSFDVDLYLYMSWQDPHLNHSGPGYVMVNDEVVRQELWYVCGRSVNRSARDPGPESFMSRTGLAPKTKQSGEARLGGVKVARPLLRKRALRSLPPRHRAQFQFIHCARWHRRLFQQVGPATKTNINPLRVTLNVACNLNLINYPMDRQNCYIRALSYAYIAKMVNITWFRSKPLLYNPEIGLPEFGITAIEPGYCNGTYRYAITEYSQKIGGSRHDGPLSASCRQFQLSDGQHPSGAFHRLQPRPELHPDGTHRHHLMGLLLDRPPRRPGQGHAQLYDARLADDSGEFRLGLRFMGPEGNGNGVRFSLPQVSYAKAIDFWFGACMLFVFCALLEFALVNSFMRKSEKYEKLSKKFAADRDDRVLPMSVSALLRSHEKMQRERKGSLFPVMNGIREYTNPLARMSPAGRRRKFAARRASARVKFDDESRRPNGNSFELKEKARRKKGSFFEDDDKNRESNALLDSLYDNLQEKTPEKTDFGDDHTDLVDDDSPMLFRKSSSEDPEWAERTHVWSARPNPKRHSVAPNPELSEQYAEVSSMFSRRALNIDKSCRYVFPGLFILFNFFYWTIYTRSANDFGDNL</sequence>